<reference evidence="2 3" key="1">
    <citation type="submission" date="2019-03" db="EMBL/GenBank/DDBJ databases">
        <title>Single cell metagenomics reveals metabolic interactions within the superorganism composed of flagellate Streblomastix strix and complex community of Bacteroidetes bacteria on its surface.</title>
        <authorList>
            <person name="Treitli S.C."/>
            <person name="Kolisko M."/>
            <person name="Husnik F."/>
            <person name="Keeling P."/>
            <person name="Hampl V."/>
        </authorList>
    </citation>
    <scope>NUCLEOTIDE SEQUENCE [LARGE SCALE GENOMIC DNA]</scope>
    <source>
        <strain evidence="2">ST1C</strain>
    </source>
</reference>
<keyword evidence="1" id="KW-0812">Transmembrane</keyword>
<accession>A0A5J4X8G3</accession>
<protein>
    <submittedName>
        <fullName evidence="2">Uncharacterized protein</fullName>
    </submittedName>
</protein>
<evidence type="ECO:0000313" key="2">
    <source>
        <dbReference type="EMBL" id="KAA6403056.1"/>
    </source>
</evidence>
<feature type="transmembrane region" description="Helical" evidence="1">
    <location>
        <begin position="33"/>
        <end position="51"/>
    </location>
</feature>
<gene>
    <name evidence="2" type="ORF">EZS28_001414</name>
</gene>
<organism evidence="2 3">
    <name type="scientific">Streblomastix strix</name>
    <dbReference type="NCBI Taxonomy" id="222440"/>
    <lineage>
        <taxon>Eukaryota</taxon>
        <taxon>Metamonada</taxon>
        <taxon>Preaxostyla</taxon>
        <taxon>Oxymonadida</taxon>
        <taxon>Streblomastigidae</taxon>
        <taxon>Streblomastix</taxon>
    </lineage>
</organism>
<keyword evidence="1" id="KW-0472">Membrane</keyword>
<dbReference type="AlphaFoldDB" id="A0A5J4X8G3"/>
<dbReference type="EMBL" id="SNRW01000145">
    <property type="protein sequence ID" value="KAA6403056.1"/>
    <property type="molecule type" value="Genomic_DNA"/>
</dbReference>
<evidence type="ECO:0000313" key="3">
    <source>
        <dbReference type="Proteomes" id="UP000324800"/>
    </source>
</evidence>
<sequence>MRNDPLQLGLEELEDLIAISFVTSQLVQDSEQIVVILLLNLVIYLVINCSLKNYRAGKRGEVIESLNIMDSNTCKIFETVIIFVGSVVIDLHRIIKLTMFVLKLLVSRLVALDPVRLRSIFLLAELRTTQLRCSPGRTVTHLAYLSLFKF</sequence>
<dbReference type="Proteomes" id="UP000324800">
    <property type="component" value="Unassembled WGS sequence"/>
</dbReference>
<name>A0A5J4X8G3_9EUKA</name>
<proteinExistence type="predicted"/>
<evidence type="ECO:0000256" key="1">
    <source>
        <dbReference type="SAM" id="Phobius"/>
    </source>
</evidence>
<comment type="caution">
    <text evidence="2">The sequence shown here is derived from an EMBL/GenBank/DDBJ whole genome shotgun (WGS) entry which is preliminary data.</text>
</comment>
<keyword evidence="1" id="KW-1133">Transmembrane helix</keyword>